<evidence type="ECO:0000259" key="8">
    <source>
        <dbReference type="Pfam" id="PF00155"/>
    </source>
</evidence>
<dbReference type="Pfam" id="PF00155">
    <property type="entry name" value="Aminotran_1_2"/>
    <property type="match status" value="1"/>
</dbReference>
<comment type="catalytic activity">
    <reaction evidence="7">
        <text>L-histidinol phosphate + 2-oxoglutarate = 3-(imidazol-4-yl)-2-oxopropyl phosphate + L-glutamate</text>
        <dbReference type="Rhea" id="RHEA:23744"/>
        <dbReference type="ChEBI" id="CHEBI:16810"/>
        <dbReference type="ChEBI" id="CHEBI:29985"/>
        <dbReference type="ChEBI" id="CHEBI:57766"/>
        <dbReference type="ChEBI" id="CHEBI:57980"/>
        <dbReference type="EC" id="2.6.1.9"/>
    </reaction>
</comment>
<dbReference type="eggNOG" id="KOG0633">
    <property type="taxonomic scope" value="Eukaryota"/>
</dbReference>
<dbReference type="KEGG" id="mbr:MONBRDRAFT_39309"/>
<reference evidence="9 10" key="1">
    <citation type="journal article" date="2008" name="Nature">
        <title>The genome of the choanoflagellate Monosiga brevicollis and the origin of metazoans.</title>
        <authorList>
            <consortium name="JGI Sequencing"/>
            <person name="King N."/>
            <person name="Westbrook M.J."/>
            <person name="Young S.L."/>
            <person name="Kuo A."/>
            <person name="Abedin M."/>
            <person name="Chapman J."/>
            <person name="Fairclough S."/>
            <person name="Hellsten U."/>
            <person name="Isogai Y."/>
            <person name="Letunic I."/>
            <person name="Marr M."/>
            <person name="Pincus D."/>
            <person name="Putnam N."/>
            <person name="Rokas A."/>
            <person name="Wright K.J."/>
            <person name="Zuzow R."/>
            <person name="Dirks W."/>
            <person name="Good M."/>
            <person name="Goodstein D."/>
            <person name="Lemons D."/>
            <person name="Li W."/>
            <person name="Lyons J.B."/>
            <person name="Morris A."/>
            <person name="Nichols S."/>
            <person name="Richter D.J."/>
            <person name="Salamov A."/>
            <person name="Bork P."/>
            <person name="Lim W.A."/>
            <person name="Manning G."/>
            <person name="Miller W.T."/>
            <person name="McGinnis W."/>
            <person name="Shapiro H."/>
            <person name="Tjian R."/>
            <person name="Grigoriev I.V."/>
            <person name="Rokhsar D."/>
        </authorList>
    </citation>
    <scope>NUCLEOTIDE SEQUENCE [LARGE SCALE GENOMIC DNA]</scope>
    <source>
        <strain evidence="10">MX1 / ATCC 50154</strain>
    </source>
</reference>
<dbReference type="InterPro" id="IPR015421">
    <property type="entry name" value="PyrdxlP-dep_Trfase_major"/>
</dbReference>
<dbReference type="GO" id="GO:0004400">
    <property type="term" value="F:histidinol-phosphate transaminase activity"/>
    <property type="evidence" value="ECO:0007669"/>
    <property type="project" value="UniProtKB-EC"/>
</dbReference>
<dbReference type="InParanoid" id="A9VDN0"/>
<comment type="cofactor">
    <cofactor evidence="1">
        <name>pyridoxal 5'-phosphate</name>
        <dbReference type="ChEBI" id="CHEBI:597326"/>
    </cofactor>
</comment>
<evidence type="ECO:0000256" key="1">
    <source>
        <dbReference type="ARBA" id="ARBA00001933"/>
    </source>
</evidence>
<dbReference type="InterPro" id="IPR015422">
    <property type="entry name" value="PyrdxlP-dep_Trfase_small"/>
</dbReference>
<dbReference type="Gene3D" id="3.90.1150.10">
    <property type="entry name" value="Aspartate Aminotransferase, domain 1"/>
    <property type="match status" value="2"/>
</dbReference>
<evidence type="ECO:0000256" key="7">
    <source>
        <dbReference type="ARBA" id="ARBA00047481"/>
    </source>
</evidence>
<evidence type="ECO:0000256" key="5">
    <source>
        <dbReference type="ARBA" id="ARBA00022679"/>
    </source>
</evidence>
<dbReference type="CDD" id="cd00609">
    <property type="entry name" value="AAT_like"/>
    <property type="match status" value="1"/>
</dbReference>
<keyword evidence="6" id="KW-0663">Pyridoxal phosphate</keyword>
<evidence type="ECO:0000256" key="3">
    <source>
        <dbReference type="ARBA" id="ARBA00012748"/>
    </source>
</evidence>
<dbReference type="STRING" id="81824.A9VDN0"/>
<name>A9VDN0_MONBE</name>
<dbReference type="PANTHER" id="PTHR42885">
    <property type="entry name" value="HISTIDINOL-PHOSPHATE AMINOTRANSFERASE-RELATED"/>
    <property type="match status" value="1"/>
</dbReference>
<evidence type="ECO:0000256" key="2">
    <source>
        <dbReference type="ARBA" id="ARBA00005011"/>
    </source>
</evidence>
<dbReference type="EMBL" id="CH991589">
    <property type="protein sequence ID" value="EDQ84329.1"/>
    <property type="molecule type" value="Genomic_DNA"/>
</dbReference>
<accession>A9VDN0</accession>
<dbReference type="OMA" id="QPENICC"/>
<dbReference type="Proteomes" id="UP000001357">
    <property type="component" value="Unassembled WGS sequence"/>
</dbReference>
<evidence type="ECO:0000313" key="10">
    <source>
        <dbReference type="Proteomes" id="UP000001357"/>
    </source>
</evidence>
<dbReference type="GO" id="GO:0030170">
    <property type="term" value="F:pyridoxal phosphate binding"/>
    <property type="evidence" value="ECO:0007669"/>
    <property type="project" value="InterPro"/>
</dbReference>
<evidence type="ECO:0000256" key="6">
    <source>
        <dbReference type="ARBA" id="ARBA00022898"/>
    </source>
</evidence>
<dbReference type="RefSeq" id="XP_001750825.1">
    <property type="nucleotide sequence ID" value="XM_001750773.1"/>
</dbReference>
<keyword evidence="5" id="KW-0808">Transferase</keyword>
<protein>
    <recommendedName>
        <fullName evidence="3">histidinol-phosphate transaminase</fullName>
        <ecNumber evidence="3">2.6.1.9</ecNumber>
    </recommendedName>
</protein>
<evidence type="ECO:0000256" key="4">
    <source>
        <dbReference type="ARBA" id="ARBA00022576"/>
    </source>
</evidence>
<organism evidence="9 10">
    <name type="scientific">Monosiga brevicollis</name>
    <name type="common">Choanoflagellate</name>
    <dbReference type="NCBI Taxonomy" id="81824"/>
    <lineage>
        <taxon>Eukaryota</taxon>
        <taxon>Choanoflagellata</taxon>
        <taxon>Craspedida</taxon>
        <taxon>Salpingoecidae</taxon>
        <taxon>Monosiga</taxon>
    </lineage>
</organism>
<dbReference type="PANTHER" id="PTHR42885:SF2">
    <property type="entry name" value="HISTIDINOL-PHOSPHATE AMINOTRANSFERASE"/>
    <property type="match status" value="1"/>
</dbReference>
<dbReference type="InterPro" id="IPR004839">
    <property type="entry name" value="Aminotransferase_I/II_large"/>
</dbReference>
<dbReference type="InterPro" id="IPR015424">
    <property type="entry name" value="PyrdxlP-dep_Trfase"/>
</dbReference>
<dbReference type="GeneID" id="5896097"/>
<sequence>MASRFIAPHLAEASYNGVEPLETIAKEIGLPVEQLIKLNANENVYGLPEAVQQAVANAEHHVYPDPAQVQLRAAVAKLLEVQPENICCGAGSDDILDIVIRMNQPKAMVTSIPTFGMYKFLGSVANVPVVNVKRKDDFTLDMDAIIAAIRDNEEDALIVMDEAYAEFCDSTSMSLFGTYPNLLVARTFSKWAGLAGLRLGYCVADAELIKVMMAIKQPYNVNTAADAAGLAALEHRDTILKTVAILRAEKDRLYTELTKVDWLRPVPSDANFVLVEVQRLPAQTLYQGGDLSNYVRISAGKPEQMDAVLAAIKAIEKEYHLYAPIISM</sequence>
<dbReference type="AlphaFoldDB" id="A9VDN0"/>
<dbReference type="SUPFAM" id="SSF53383">
    <property type="entry name" value="PLP-dependent transferases"/>
    <property type="match status" value="1"/>
</dbReference>
<proteinExistence type="predicted"/>
<feature type="domain" description="Aminotransferase class I/classII large" evidence="8">
    <location>
        <begin position="153"/>
        <end position="281"/>
    </location>
</feature>
<comment type="pathway">
    <text evidence="2">Amino-acid biosynthesis; L-histidine biosynthesis; L-histidine from 5-phospho-alpha-D-ribose 1-diphosphate: step 7/9.</text>
</comment>
<keyword evidence="4" id="KW-0032">Aminotransferase</keyword>
<dbReference type="EC" id="2.6.1.9" evidence="3"/>
<dbReference type="Gene3D" id="3.40.640.10">
    <property type="entry name" value="Type I PLP-dependent aspartate aminotransferase-like (Major domain)"/>
    <property type="match status" value="2"/>
</dbReference>
<gene>
    <name evidence="9" type="ORF">MONBRDRAFT_39309</name>
</gene>
<keyword evidence="10" id="KW-1185">Reference proteome</keyword>
<evidence type="ECO:0000313" key="9">
    <source>
        <dbReference type="EMBL" id="EDQ84329.1"/>
    </source>
</evidence>